<evidence type="ECO:0000313" key="1">
    <source>
        <dbReference type="EMBL" id="KKN78732.1"/>
    </source>
</evidence>
<proteinExistence type="predicted"/>
<comment type="caution">
    <text evidence="1">The sequence shown here is derived from an EMBL/GenBank/DDBJ whole genome shotgun (WGS) entry which is preliminary data.</text>
</comment>
<reference evidence="1" key="1">
    <citation type="journal article" date="2015" name="Nature">
        <title>Complex archaea that bridge the gap between prokaryotes and eukaryotes.</title>
        <authorList>
            <person name="Spang A."/>
            <person name="Saw J.H."/>
            <person name="Jorgensen S.L."/>
            <person name="Zaremba-Niedzwiedzka K."/>
            <person name="Martijn J."/>
            <person name="Lind A.E."/>
            <person name="van Eijk R."/>
            <person name="Schleper C."/>
            <person name="Guy L."/>
            <person name="Ettema T.J."/>
        </authorList>
    </citation>
    <scope>NUCLEOTIDE SEQUENCE</scope>
</reference>
<dbReference type="AlphaFoldDB" id="A0A0F9TUT5"/>
<gene>
    <name evidence="1" type="ORF">LCGC14_0347990</name>
</gene>
<name>A0A0F9TUT5_9ZZZZ</name>
<dbReference type="EMBL" id="LAZR01000258">
    <property type="protein sequence ID" value="KKN78732.1"/>
    <property type="molecule type" value="Genomic_DNA"/>
</dbReference>
<organism evidence="1">
    <name type="scientific">marine sediment metagenome</name>
    <dbReference type="NCBI Taxonomy" id="412755"/>
    <lineage>
        <taxon>unclassified sequences</taxon>
        <taxon>metagenomes</taxon>
        <taxon>ecological metagenomes</taxon>
    </lineage>
</organism>
<accession>A0A0F9TUT5</accession>
<protein>
    <submittedName>
        <fullName evidence="1">Uncharacterized protein</fullName>
    </submittedName>
</protein>
<sequence length="104" mass="11695">MNKVQYILSLWYYILGDITKEIVELLNSIAIHYAPEPPLDISDKGNLNLFDLLLLGTYEGGKIMAGLLRKGLVAYRKGMIIGGKALIAYSKKKRREKKQRQGVG</sequence>